<comment type="caution">
    <text evidence="4">The sequence shown here is derived from an EMBL/GenBank/DDBJ whole genome shotgun (WGS) entry which is preliminary data.</text>
</comment>
<evidence type="ECO:0000256" key="2">
    <source>
        <dbReference type="ARBA" id="ARBA00022801"/>
    </source>
</evidence>
<dbReference type="PANTHER" id="PTHR10161:SF14">
    <property type="entry name" value="TARTRATE-RESISTANT ACID PHOSPHATASE TYPE 5"/>
    <property type="match status" value="1"/>
</dbReference>
<name>A0A1F6G9H0_9PROT</name>
<dbReference type="STRING" id="1817772.A2527_06085"/>
<dbReference type="Proteomes" id="UP000178449">
    <property type="component" value="Unassembled WGS sequence"/>
</dbReference>
<dbReference type="GO" id="GO:0016787">
    <property type="term" value="F:hydrolase activity"/>
    <property type="evidence" value="ECO:0007669"/>
    <property type="project" value="UniProtKB-KW"/>
</dbReference>
<keyword evidence="1" id="KW-0732">Signal</keyword>
<keyword evidence="2" id="KW-0378">Hydrolase</keyword>
<evidence type="ECO:0000313" key="4">
    <source>
        <dbReference type="EMBL" id="OGG94764.1"/>
    </source>
</evidence>
<dbReference type="PANTHER" id="PTHR10161">
    <property type="entry name" value="TARTRATE-RESISTANT ACID PHOSPHATASE TYPE 5"/>
    <property type="match status" value="1"/>
</dbReference>
<feature type="domain" description="Calcineurin-like phosphoesterase" evidence="3">
    <location>
        <begin position="59"/>
        <end position="240"/>
    </location>
</feature>
<dbReference type="Gene3D" id="3.60.21.10">
    <property type="match status" value="1"/>
</dbReference>
<proteinExistence type="predicted"/>
<evidence type="ECO:0000313" key="5">
    <source>
        <dbReference type="Proteomes" id="UP000178449"/>
    </source>
</evidence>
<dbReference type="InterPro" id="IPR029052">
    <property type="entry name" value="Metallo-depent_PP-like"/>
</dbReference>
<dbReference type="EMBL" id="MFNE01000035">
    <property type="protein sequence ID" value="OGG94764.1"/>
    <property type="molecule type" value="Genomic_DNA"/>
</dbReference>
<accession>A0A1F6G9H0</accession>
<evidence type="ECO:0000256" key="1">
    <source>
        <dbReference type="ARBA" id="ARBA00022729"/>
    </source>
</evidence>
<sequence>MNKRKGNHRLKKLASWSLVGLVLGLWGGWNWSKRYQTLGCKQEPVPLVELNDWEGRQEIRFVAIGDAGTGESAQLQVAQAMAQTCQAKGCDFVLLLGDNHYPRGVTSVNDPQFQNQFEIPYKDLDLPFLVVLGNHDIKGSPEAQKYYSLISNKWKMPDFNYHFKAGPVEFYGLNSNCSLAAWSRLYDWLGQAGEPWQVVFQHHNFYSSGAHGNASWPLRAFFEARFGNQVDLVISGHEHQLEHLKNPNSQTDYLISGGGGQTYGGSVPAKPKENSLFLSTQPGFMWVQAQKDLLEVEFFDLYGAPLYRYQRRK</sequence>
<dbReference type="AlphaFoldDB" id="A0A1F6G9H0"/>
<evidence type="ECO:0000259" key="3">
    <source>
        <dbReference type="Pfam" id="PF00149"/>
    </source>
</evidence>
<dbReference type="SUPFAM" id="SSF56300">
    <property type="entry name" value="Metallo-dependent phosphatases"/>
    <property type="match status" value="1"/>
</dbReference>
<dbReference type="Pfam" id="PF00149">
    <property type="entry name" value="Metallophos"/>
    <property type="match status" value="1"/>
</dbReference>
<reference evidence="4 5" key="1">
    <citation type="journal article" date="2016" name="Nat. Commun.">
        <title>Thousands of microbial genomes shed light on interconnected biogeochemical processes in an aquifer system.</title>
        <authorList>
            <person name="Anantharaman K."/>
            <person name="Brown C.T."/>
            <person name="Hug L.A."/>
            <person name="Sharon I."/>
            <person name="Castelle C.J."/>
            <person name="Probst A.J."/>
            <person name="Thomas B.C."/>
            <person name="Singh A."/>
            <person name="Wilkins M.J."/>
            <person name="Karaoz U."/>
            <person name="Brodie E.L."/>
            <person name="Williams K.H."/>
            <person name="Hubbard S.S."/>
            <person name="Banfield J.F."/>
        </authorList>
    </citation>
    <scope>NUCLEOTIDE SEQUENCE [LARGE SCALE GENOMIC DNA]</scope>
</reference>
<dbReference type="InterPro" id="IPR004843">
    <property type="entry name" value="Calcineurin-like_PHP"/>
</dbReference>
<organism evidence="4 5">
    <name type="scientific">Candidatus Lambdaproteobacteria bacterium RIFOXYD2_FULL_50_16</name>
    <dbReference type="NCBI Taxonomy" id="1817772"/>
    <lineage>
        <taxon>Bacteria</taxon>
        <taxon>Pseudomonadati</taxon>
        <taxon>Pseudomonadota</taxon>
        <taxon>Candidatus Lambdaproteobacteria</taxon>
    </lineage>
</organism>
<gene>
    <name evidence="4" type="ORF">A2527_06085</name>
</gene>
<protein>
    <recommendedName>
        <fullName evidence="3">Calcineurin-like phosphoesterase domain-containing protein</fullName>
    </recommendedName>
</protein>
<dbReference type="InterPro" id="IPR051558">
    <property type="entry name" value="Metallophosphoesterase_PAP"/>
</dbReference>